<protein>
    <submittedName>
        <fullName evidence="1">Uncharacterized protein</fullName>
    </submittedName>
</protein>
<organism evidence="1 2">
    <name type="scientific">Pyropia yezoensis</name>
    <name type="common">Susabi-nori</name>
    <name type="synonym">Porphyra yezoensis</name>
    <dbReference type="NCBI Taxonomy" id="2788"/>
    <lineage>
        <taxon>Eukaryota</taxon>
        <taxon>Rhodophyta</taxon>
        <taxon>Bangiophyceae</taxon>
        <taxon>Bangiales</taxon>
        <taxon>Bangiaceae</taxon>
        <taxon>Pyropia</taxon>
    </lineage>
</organism>
<proteinExistence type="predicted"/>
<dbReference type="Proteomes" id="UP000798662">
    <property type="component" value="Chromosome 3"/>
</dbReference>
<name>A0ACC3CDL6_PYRYE</name>
<evidence type="ECO:0000313" key="1">
    <source>
        <dbReference type="EMBL" id="KAK1868282.1"/>
    </source>
</evidence>
<gene>
    <name evidence="1" type="ORF">I4F81_010775</name>
</gene>
<comment type="caution">
    <text evidence="1">The sequence shown here is derived from an EMBL/GenBank/DDBJ whole genome shotgun (WGS) entry which is preliminary data.</text>
</comment>
<keyword evidence="2" id="KW-1185">Reference proteome</keyword>
<dbReference type="EMBL" id="CM020620">
    <property type="protein sequence ID" value="KAK1868282.1"/>
    <property type="molecule type" value="Genomic_DNA"/>
</dbReference>
<sequence length="209" mass="22451">MRPVRPGHWGGRRRRLSAAATGQTAVARQRPPPSPSRSFRRSLTHACGLGSRARRPSGRWASTMSTATPTGDAPAVAPSCVPCEGIGSTVRMGGWRSLFSAAMDAAEVLKSAAVRLPAWQVAEDGRSLSRTHQVASFVDGLNWFNAIMPIAEAEGHHPDLSLVDWNCASVRLSTHALRGVTENDFIVAERIEALPVVLKKARKAKKAAE</sequence>
<reference evidence="1" key="1">
    <citation type="submission" date="2019-11" db="EMBL/GenBank/DDBJ databases">
        <title>Nori genome reveals adaptations in red seaweeds to the harsh intertidal environment.</title>
        <authorList>
            <person name="Wang D."/>
            <person name="Mao Y."/>
        </authorList>
    </citation>
    <scope>NUCLEOTIDE SEQUENCE</scope>
    <source>
        <tissue evidence="1">Gametophyte</tissue>
    </source>
</reference>
<evidence type="ECO:0000313" key="2">
    <source>
        <dbReference type="Proteomes" id="UP000798662"/>
    </source>
</evidence>
<accession>A0ACC3CDL6</accession>